<dbReference type="AlphaFoldDB" id="A0A2P8HJQ4"/>
<organism evidence="1 2">
    <name type="scientific">Chitinophaga niastensis</name>
    <dbReference type="NCBI Taxonomy" id="536980"/>
    <lineage>
        <taxon>Bacteria</taxon>
        <taxon>Pseudomonadati</taxon>
        <taxon>Bacteroidota</taxon>
        <taxon>Chitinophagia</taxon>
        <taxon>Chitinophagales</taxon>
        <taxon>Chitinophagaceae</taxon>
        <taxon>Chitinophaga</taxon>
    </lineage>
</organism>
<dbReference type="RefSeq" id="WP_106529237.1">
    <property type="nucleotide sequence ID" value="NZ_PYAW01000003.1"/>
</dbReference>
<protein>
    <submittedName>
        <fullName evidence="1">Uncharacterized protein DUF1572</fullName>
    </submittedName>
</protein>
<reference evidence="1 2" key="1">
    <citation type="submission" date="2018-03" db="EMBL/GenBank/DDBJ databases">
        <title>Genomic Encyclopedia of Archaeal and Bacterial Type Strains, Phase II (KMG-II): from individual species to whole genera.</title>
        <authorList>
            <person name="Goeker M."/>
        </authorList>
    </citation>
    <scope>NUCLEOTIDE SEQUENCE [LARGE SCALE GENOMIC DNA]</scope>
    <source>
        <strain evidence="1 2">DSM 24859</strain>
    </source>
</reference>
<comment type="caution">
    <text evidence="1">The sequence shown here is derived from an EMBL/GenBank/DDBJ whole genome shotgun (WGS) entry which is preliminary data.</text>
</comment>
<keyword evidence="2" id="KW-1185">Reference proteome</keyword>
<dbReference type="Gene3D" id="1.20.120.450">
    <property type="entry name" value="dinb family like domain"/>
    <property type="match status" value="1"/>
</dbReference>
<dbReference type="Proteomes" id="UP000240971">
    <property type="component" value="Unassembled WGS sequence"/>
</dbReference>
<proteinExistence type="predicted"/>
<accession>A0A2P8HJQ4</accession>
<dbReference type="InterPro" id="IPR034660">
    <property type="entry name" value="DinB/YfiT-like"/>
</dbReference>
<dbReference type="Pfam" id="PF07609">
    <property type="entry name" value="DUF1572"/>
    <property type="match status" value="1"/>
</dbReference>
<evidence type="ECO:0000313" key="2">
    <source>
        <dbReference type="Proteomes" id="UP000240971"/>
    </source>
</evidence>
<gene>
    <name evidence="1" type="ORF">CLV51_103436</name>
</gene>
<name>A0A2P8HJQ4_CHINA</name>
<sequence>MSLASIYLQSVLSRLEIHRQLGLKTIHRLDTAQLHWQAEGEPNSIAFIIKHLHGNMLSRWTDFLTTDGEKPNRNRDQEFEDDNTSHEQLLQQWNEGWDCMLNAIRSLQEADLEKTVFIRKEPHAVVDAINRQLAHVPYHVGQIVYIGKMILKDKWESLSIPKGQSAAYNKEKTGNK</sequence>
<evidence type="ECO:0000313" key="1">
    <source>
        <dbReference type="EMBL" id="PSL46457.1"/>
    </source>
</evidence>
<dbReference type="EMBL" id="PYAW01000003">
    <property type="protein sequence ID" value="PSL46457.1"/>
    <property type="molecule type" value="Genomic_DNA"/>
</dbReference>
<dbReference type="SUPFAM" id="SSF109854">
    <property type="entry name" value="DinB/YfiT-like putative metalloenzymes"/>
    <property type="match status" value="1"/>
</dbReference>
<dbReference type="OrthoDB" id="68731at2"/>
<dbReference type="InterPro" id="IPR011466">
    <property type="entry name" value="DUF1572"/>
</dbReference>